<evidence type="ECO:0000256" key="5">
    <source>
        <dbReference type="ARBA" id="ARBA00022989"/>
    </source>
</evidence>
<name>A0A6V7R550_9BACL</name>
<evidence type="ECO:0000256" key="8">
    <source>
        <dbReference type="SAM" id="Phobius"/>
    </source>
</evidence>
<evidence type="ECO:0000256" key="3">
    <source>
        <dbReference type="ARBA" id="ARBA00022448"/>
    </source>
</evidence>
<feature type="transmembrane region" description="Helical" evidence="8">
    <location>
        <begin position="73"/>
        <end position="92"/>
    </location>
</feature>
<feature type="transmembrane region" description="Helical" evidence="8">
    <location>
        <begin position="140"/>
        <end position="158"/>
    </location>
</feature>
<reference evidence="10 11" key="1">
    <citation type="submission" date="2020-07" db="EMBL/GenBank/DDBJ databases">
        <authorList>
            <person name="Criscuolo A."/>
        </authorList>
    </citation>
    <scope>NUCLEOTIDE SEQUENCE [LARGE SCALE GENOMIC DNA]</scope>
    <source>
        <strain evidence="11">CIP 111030</strain>
    </source>
</reference>
<feature type="transmembrane region" description="Helical" evidence="8">
    <location>
        <begin position="12"/>
        <end position="34"/>
    </location>
</feature>
<dbReference type="PROSITE" id="PS50850">
    <property type="entry name" value="MFS"/>
    <property type="match status" value="1"/>
</dbReference>
<evidence type="ECO:0000256" key="1">
    <source>
        <dbReference type="ARBA" id="ARBA00004651"/>
    </source>
</evidence>
<dbReference type="EMBL" id="CAJEWE010000004">
    <property type="protein sequence ID" value="CAD2072193.1"/>
    <property type="molecule type" value="Genomic_DNA"/>
</dbReference>
<feature type="transmembrane region" description="Helical" evidence="8">
    <location>
        <begin position="291"/>
        <end position="313"/>
    </location>
</feature>
<evidence type="ECO:0000259" key="9">
    <source>
        <dbReference type="PROSITE" id="PS50850"/>
    </source>
</evidence>
<dbReference type="InterPro" id="IPR011701">
    <property type="entry name" value="MFS"/>
</dbReference>
<evidence type="ECO:0000256" key="4">
    <source>
        <dbReference type="ARBA" id="ARBA00022692"/>
    </source>
</evidence>
<accession>A0A6V7R550</accession>
<dbReference type="GO" id="GO:0015112">
    <property type="term" value="F:nitrate transmembrane transporter activity"/>
    <property type="evidence" value="ECO:0007669"/>
    <property type="project" value="InterPro"/>
</dbReference>
<feature type="transmembrane region" description="Helical" evidence="8">
    <location>
        <begin position="359"/>
        <end position="378"/>
    </location>
</feature>
<evidence type="ECO:0000313" key="11">
    <source>
        <dbReference type="Proteomes" id="UP000521032"/>
    </source>
</evidence>
<keyword evidence="5 8" id="KW-1133">Transmembrane helix</keyword>
<comment type="subcellular location">
    <subcellularLocation>
        <location evidence="1">Cell membrane</location>
        <topology evidence="1">Multi-pass membrane protein</topology>
    </subcellularLocation>
</comment>
<organism evidence="10 11">
    <name type="scientific">Phocicoccus schoeneichii</name>
    <dbReference type="NCBI Taxonomy" id="1812261"/>
    <lineage>
        <taxon>Bacteria</taxon>
        <taxon>Bacillati</taxon>
        <taxon>Bacillota</taxon>
        <taxon>Bacilli</taxon>
        <taxon>Bacillales</taxon>
        <taxon>Salinicoccaceae</taxon>
        <taxon>Phocicoccus</taxon>
    </lineage>
</organism>
<proteinExistence type="inferred from homology"/>
<dbReference type="Pfam" id="PF07690">
    <property type="entry name" value="MFS_1"/>
    <property type="match status" value="1"/>
</dbReference>
<feature type="transmembrane region" description="Helical" evidence="8">
    <location>
        <begin position="204"/>
        <end position="228"/>
    </location>
</feature>
<comment type="caution">
    <text evidence="10">The sequence shown here is derived from an EMBL/GenBank/DDBJ whole genome shotgun (WGS) entry which is preliminary data.</text>
</comment>
<feature type="domain" description="Major facilitator superfamily (MFS) profile" evidence="9">
    <location>
        <begin position="1"/>
        <end position="382"/>
    </location>
</feature>
<evidence type="ECO:0000256" key="6">
    <source>
        <dbReference type="ARBA" id="ARBA00023063"/>
    </source>
</evidence>
<dbReference type="InterPro" id="IPR044772">
    <property type="entry name" value="NO3_transporter"/>
</dbReference>
<feature type="transmembrane region" description="Helical" evidence="8">
    <location>
        <begin position="265"/>
        <end position="285"/>
    </location>
</feature>
<evidence type="ECO:0000256" key="2">
    <source>
        <dbReference type="ARBA" id="ARBA00008432"/>
    </source>
</evidence>
<keyword evidence="3" id="KW-0813">Transport</keyword>
<evidence type="ECO:0000256" key="7">
    <source>
        <dbReference type="ARBA" id="ARBA00023136"/>
    </source>
</evidence>
<dbReference type="CDD" id="cd17341">
    <property type="entry name" value="MFS_NRT2_like"/>
    <property type="match status" value="1"/>
</dbReference>
<comment type="similarity">
    <text evidence="2">Belongs to the major facilitator superfamily. Nitrate/nitrite porter (TC 2.A.1.8) family.</text>
</comment>
<gene>
    <name evidence="10" type="primary">narT</name>
    <name evidence="10" type="ORF">JEOSCH030_00206</name>
</gene>
<dbReference type="InterPro" id="IPR036259">
    <property type="entry name" value="MFS_trans_sf"/>
</dbReference>
<evidence type="ECO:0000313" key="10">
    <source>
        <dbReference type="EMBL" id="CAD2072193.1"/>
    </source>
</evidence>
<feature type="transmembrane region" description="Helical" evidence="8">
    <location>
        <begin position="98"/>
        <end position="119"/>
    </location>
</feature>
<sequence>MNKSTGKIQLPLQAISLTMGFAAWTAISPLMPFMTDFEITEGEKSLIIAIPVILGSILRIPFGYLTNVIGARLIFLISFIFLMFPIFYLSIANSTTDLIIAGLFLGVGGAVFSVGVTSLPKYYPKERAGYANGMYGLGNLGTALSAFLAPPIAMAIGWQSTVRLYMVALGIMILANFFLGDKFEKKVKAPLKEQIIQVSKDYKVYLLSFWYFISFGSFVAFGLFLPNYLVSTFDLTPVDAGLRTGTFIALATVCRPLGGILGDKLAPLSTTRTVFIGLIIGALLLSSNHHIFFFTVGCLLVAICAGLGNGLIFKLLPMFYTKEAGTVNGIVSMMGGLGGFFPPLIITSVVASFGTSKPAFLFLALSGIIALITMFWMGKKEESVQ</sequence>
<dbReference type="GO" id="GO:0005886">
    <property type="term" value="C:plasma membrane"/>
    <property type="evidence" value="ECO:0007669"/>
    <property type="project" value="UniProtKB-SubCell"/>
</dbReference>
<keyword evidence="7 8" id="KW-0472">Membrane</keyword>
<dbReference type="PANTHER" id="PTHR23515">
    <property type="entry name" value="HIGH-AFFINITY NITRATE TRANSPORTER 2.3"/>
    <property type="match status" value="1"/>
</dbReference>
<keyword evidence="4 8" id="KW-0812">Transmembrane</keyword>
<dbReference type="Gene3D" id="1.20.1250.20">
    <property type="entry name" value="MFS general substrate transporter like domains"/>
    <property type="match status" value="2"/>
</dbReference>
<dbReference type="InterPro" id="IPR020846">
    <property type="entry name" value="MFS_dom"/>
</dbReference>
<protein>
    <submittedName>
        <fullName evidence="10">Putative nitrate transporter NarT</fullName>
    </submittedName>
</protein>
<keyword evidence="6" id="KW-0534">Nitrate assimilation</keyword>
<dbReference type="AlphaFoldDB" id="A0A6V7R550"/>
<keyword evidence="11" id="KW-1185">Reference proteome</keyword>
<feature type="transmembrane region" description="Helical" evidence="8">
    <location>
        <begin position="46"/>
        <end position="66"/>
    </location>
</feature>
<feature type="transmembrane region" description="Helical" evidence="8">
    <location>
        <begin position="164"/>
        <end position="183"/>
    </location>
</feature>
<dbReference type="Proteomes" id="UP000521032">
    <property type="component" value="Unassembled WGS sequence"/>
</dbReference>
<dbReference type="GO" id="GO:0042128">
    <property type="term" value="P:nitrate assimilation"/>
    <property type="evidence" value="ECO:0007669"/>
    <property type="project" value="UniProtKB-KW"/>
</dbReference>
<dbReference type="SUPFAM" id="SSF103473">
    <property type="entry name" value="MFS general substrate transporter"/>
    <property type="match status" value="1"/>
</dbReference>
<feature type="transmembrane region" description="Helical" evidence="8">
    <location>
        <begin position="325"/>
        <end position="353"/>
    </location>
</feature>
<dbReference type="RefSeq" id="WP_186084667.1">
    <property type="nucleotide sequence ID" value="NZ_BMDB01000003.1"/>
</dbReference>